<feature type="region of interest" description="Disordered" evidence="1">
    <location>
        <begin position="22"/>
        <end position="99"/>
    </location>
</feature>
<dbReference type="AlphaFoldDB" id="A0AA94KYM4"/>
<keyword evidence="4" id="KW-1185">Reference proteome</keyword>
<proteinExistence type="predicted"/>
<feature type="compositionally biased region" description="Low complexity" evidence="1">
    <location>
        <begin position="22"/>
        <end position="93"/>
    </location>
</feature>
<dbReference type="Proteomes" id="UP000198506">
    <property type="component" value="Unassembled WGS sequence"/>
</dbReference>
<accession>A0AA94KYM4</accession>
<name>A0AA94KYM4_9MICO</name>
<evidence type="ECO:0000256" key="2">
    <source>
        <dbReference type="SAM" id="SignalP"/>
    </source>
</evidence>
<keyword evidence="2" id="KW-0732">Signal</keyword>
<feature type="chain" id="PRO_5041668128" description="Lipoprotein" evidence="2">
    <location>
        <begin position="24"/>
        <end position="222"/>
    </location>
</feature>
<dbReference type="EMBL" id="FOZN01000001">
    <property type="protein sequence ID" value="SFR99561.1"/>
    <property type="molecule type" value="Genomic_DNA"/>
</dbReference>
<evidence type="ECO:0000313" key="3">
    <source>
        <dbReference type="EMBL" id="SFR99561.1"/>
    </source>
</evidence>
<feature type="signal peptide" evidence="2">
    <location>
        <begin position="1"/>
        <end position="23"/>
    </location>
</feature>
<sequence>MPRMLAIAAALATVLTVAACSSAQPPADAPPADGAQPAAGAAESAEQAPAQPEALASESGASQSGASQSGASQSGASQSGASESGVGESGASQTAEGAGSALRSGTLSLAAALDAGEPGLPAGSGASVDDVLRLGAVATWIDAPDTLAISLPASADCWPSAAAPVVESAWQLSVEFVAGECAAFDSARTYTIEVPEGIDGGADLEVSIDGLAHRFTLTLLAG</sequence>
<organism evidence="3 4">
    <name type="scientific">Agrococcus baldri</name>
    <dbReference type="NCBI Taxonomy" id="153730"/>
    <lineage>
        <taxon>Bacteria</taxon>
        <taxon>Bacillati</taxon>
        <taxon>Actinomycetota</taxon>
        <taxon>Actinomycetes</taxon>
        <taxon>Micrococcales</taxon>
        <taxon>Microbacteriaceae</taxon>
        <taxon>Agrococcus</taxon>
    </lineage>
</organism>
<evidence type="ECO:0008006" key="5">
    <source>
        <dbReference type="Google" id="ProtNLM"/>
    </source>
</evidence>
<protein>
    <recommendedName>
        <fullName evidence="5">Lipoprotein</fullName>
    </recommendedName>
</protein>
<evidence type="ECO:0000313" key="4">
    <source>
        <dbReference type="Proteomes" id="UP000198506"/>
    </source>
</evidence>
<reference evidence="3 4" key="1">
    <citation type="submission" date="2016-10" db="EMBL/GenBank/DDBJ databases">
        <authorList>
            <person name="Varghese N."/>
            <person name="Submissions S."/>
        </authorList>
    </citation>
    <scope>NUCLEOTIDE SEQUENCE [LARGE SCALE GENOMIC DNA]</scope>
    <source>
        <strain evidence="3 4">IAM 15147</strain>
    </source>
</reference>
<gene>
    <name evidence="3" type="ORF">SAMN04487783_0362</name>
</gene>
<evidence type="ECO:0000256" key="1">
    <source>
        <dbReference type="SAM" id="MobiDB-lite"/>
    </source>
</evidence>
<dbReference type="PROSITE" id="PS51257">
    <property type="entry name" value="PROKAR_LIPOPROTEIN"/>
    <property type="match status" value="1"/>
</dbReference>
<dbReference type="RefSeq" id="WP_143102976.1">
    <property type="nucleotide sequence ID" value="NZ_FOZN01000001.1"/>
</dbReference>
<comment type="caution">
    <text evidence="3">The sequence shown here is derived from an EMBL/GenBank/DDBJ whole genome shotgun (WGS) entry which is preliminary data.</text>
</comment>